<accession>A0A329RFB5</accession>
<dbReference type="AlphaFoldDB" id="A0A329RFB5"/>
<dbReference type="EMBL" id="MJFZ01001083">
    <property type="protein sequence ID" value="RAW23327.1"/>
    <property type="molecule type" value="Genomic_DNA"/>
</dbReference>
<comment type="caution">
    <text evidence="4">The sequence shown here is derived from an EMBL/GenBank/DDBJ whole genome shotgun (WGS) entry which is preliminary data.</text>
</comment>
<evidence type="ECO:0000313" key="2">
    <source>
        <dbReference type="EMBL" id="KAG2893418.1"/>
    </source>
</evidence>
<organism evidence="4 5">
    <name type="scientific">Phytophthora cactorum</name>
    <dbReference type="NCBI Taxonomy" id="29920"/>
    <lineage>
        <taxon>Eukaryota</taxon>
        <taxon>Sar</taxon>
        <taxon>Stramenopiles</taxon>
        <taxon>Oomycota</taxon>
        <taxon>Peronosporomycetes</taxon>
        <taxon>Peronosporales</taxon>
        <taxon>Peronosporaceae</taxon>
        <taxon>Phytophthora</taxon>
    </lineage>
</organism>
<reference evidence="3" key="2">
    <citation type="submission" date="2018-05" db="EMBL/GenBank/DDBJ databases">
        <title>Effector identification in a new, highly contiguous assembly of the strawberry crown rot pathogen Phytophthora cactorum.</title>
        <authorList>
            <person name="Armitage A.D."/>
            <person name="Nellist C.F."/>
            <person name="Bates H."/>
            <person name="Vickerstaff R.J."/>
            <person name="Harrison R.J."/>
        </authorList>
    </citation>
    <scope>NUCLEOTIDE SEQUENCE</scope>
    <source>
        <strain evidence="2">4040</strain>
        <strain evidence="3">P421</strain>
    </source>
</reference>
<keyword evidence="5" id="KW-1185">Reference proteome</keyword>
<dbReference type="OrthoDB" id="111710at2759"/>
<gene>
    <name evidence="4" type="ORF">PC110_g20236</name>
    <name evidence="2" type="ORF">PC117_g23769</name>
    <name evidence="3" type="ORF">PC129_g19993</name>
</gene>
<feature type="compositionally biased region" description="Basic and acidic residues" evidence="1">
    <location>
        <begin position="9"/>
        <end position="21"/>
    </location>
</feature>
<dbReference type="EMBL" id="RCMK01001482">
    <property type="protein sequence ID" value="KAG2893418.1"/>
    <property type="molecule type" value="Genomic_DNA"/>
</dbReference>
<name>A0A329RFB5_9STRA</name>
<dbReference type="Proteomes" id="UP000251314">
    <property type="component" value="Unassembled WGS sequence"/>
</dbReference>
<feature type="region of interest" description="Disordered" evidence="1">
    <location>
        <begin position="1"/>
        <end position="30"/>
    </location>
</feature>
<reference evidence="4 5" key="1">
    <citation type="submission" date="2018-01" db="EMBL/GenBank/DDBJ databases">
        <title>Draft genome of the strawberry crown rot pathogen Phytophthora cactorum.</title>
        <authorList>
            <person name="Armitage A.D."/>
            <person name="Lysoe E."/>
            <person name="Nellist C.F."/>
            <person name="Harrison R.J."/>
            <person name="Brurberg M.B."/>
        </authorList>
    </citation>
    <scope>NUCLEOTIDE SEQUENCE [LARGE SCALE GENOMIC DNA]</scope>
    <source>
        <strain evidence="4 5">10300</strain>
    </source>
</reference>
<dbReference type="Proteomes" id="UP000736787">
    <property type="component" value="Unassembled WGS sequence"/>
</dbReference>
<protein>
    <submittedName>
        <fullName evidence="4">Uncharacterized protein</fullName>
    </submittedName>
</protein>
<dbReference type="Proteomes" id="UP000760860">
    <property type="component" value="Unassembled WGS sequence"/>
</dbReference>
<dbReference type="VEuPathDB" id="FungiDB:PC110_g20236"/>
<evidence type="ECO:0000313" key="3">
    <source>
        <dbReference type="EMBL" id="KAG3208981.1"/>
    </source>
</evidence>
<proteinExistence type="predicted"/>
<dbReference type="EMBL" id="RCMV01001357">
    <property type="protein sequence ID" value="KAG3208981.1"/>
    <property type="molecule type" value="Genomic_DNA"/>
</dbReference>
<evidence type="ECO:0000256" key="1">
    <source>
        <dbReference type="SAM" id="MobiDB-lite"/>
    </source>
</evidence>
<evidence type="ECO:0000313" key="5">
    <source>
        <dbReference type="Proteomes" id="UP000251314"/>
    </source>
</evidence>
<sequence>MNNILADALPRRPDYDPRDSSGRQVITDEDDEDNCAMCLASGLNPTSVSPEMPLRDKIRAAYEHDTTYSSILEHLCSPSDETLRVFPPPRATRSTGIVSQTVC</sequence>
<evidence type="ECO:0000313" key="4">
    <source>
        <dbReference type="EMBL" id="RAW23327.1"/>
    </source>
</evidence>